<proteinExistence type="inferred from homology"/>
<reference evidence="7" key="1">
    <citation type="submission" date="2021-12" db="EMBL/GenBank/DDBJ databases">
        <authorList>
            <person name="King R."/>
        </authorList>
    </citation>
    <scope>NUCLEOTIDE SEQUENCE</scope>
</reference>
<dbReference type="InterPro" id="IPR004307">
    <property type="entry name" value="TspO_MBR"/>
</dbReference>
<evidence type="ECO:0000256" key="2">
    <source>
        <dbReference type="ARBA" id="ARBA00007524"/>
    </source>
</evidence>
<feature type="transmembrane region" description="Helical" evidence="6">
    <location>
        <begin position="134"/>
        <end position="156"/>
    </location>
</feature>
<evidence type="ECO:0000256" key="6">
    <source>
        <dbReference type="SAM" id="Phobius"/>
    </source>
</evidence>
<accession>A0A9P0B2X6</accession>
<gene>
    <name evidence="7" type="ORF">MELIAE_LOCUS5831</name>
</gene>
<dbReference type="PANTHER" id="PTHR10057">
    <property type="entry name" value="PERIPHERAL-TYPE BENZODIAZEPINE RECEPTOR"/>
    <property type="match status" value="1"/>
</dbReference>
<dbReference type="Pfam" id="PF03073">
    <property type="entry name" value="TspO_MBR"/>
    <property type="match status" value="1"/>
</dbReference>
<dbReference type="GO" id="GO:0005741">
    <property type="term" value="C:mitochondrial outer membrane"/>
    <property type="evidence" value="ECO:0007669"/>
    <property type="project" value="TreeGrafter"/>
</dbReference>
<evidence type="ECO:0000313" key="8">
    <source>
        <dbReference type="Proteomes" id="UP001154078"/>
    </source>
</evidence>
<dbReference type="GO" id="GO:0033013">
    <property type="term" value="P:tetrapyrrole metabolic process"/>
    <property type="evidence" value="ECO:0007669"/>
    <property type="project" value="UniProtKB-ARBA"/>
</dbReference>
<dbReference type="Gene3D" id="1.20.1260.100">
    <property type="entry name" value="TspO/MBR protein"/>
    <property type="match status" value="1"/>
</dbReference>
<dbReference type="PIRSF" id="PIRSF005859">
    <property type="entry name" value="PBR"/>
    <property type="match status" value="1"/>
</dbReference>
<dbReference type="CDD" id="cd15904">
    <property type="entry name" value="TSPO_MBR"/>
    <property type="match status" value="1"/>
</dbReference>
<dbReference type="FunFam" id="1.20.1260.100:FF:000001">
    <property type="entry name" value="translocator protein 2"/>
    <property type="match status" value="1"/>
</dbReference>
<keyword evidence="8" id="KW-1185">Reference proteome</keyword>
<feature type="transmembrane region" description="Helical" evidence="6">
    <location>
        <begin position="108"/>
        <end position="128"/>
    </location>
</feature>
<dbReference type="PANTHER" id="PTHR10057:SF0">
    <property type="entry name" value="TRANSLOCATOR PROTEIN"/>
    <property type="match status" value="1"/>
</dbReference>
<evidence type="ECO:0008006" key="9">
    <source>
        <dbReference type="Google" id="ProtNLM"/>
    </source>
</evidence>
<evidence type="ECO:0000313" key="7">
    <source>
        <dbReference type="EMBL" id="CAH0553955.1"/>
    </source>
</evidence>
<evidence type="ECO:0000256" key="3">
    <source>
        <dbReference type="ARBA" id="ARBA00022692"/>
    </source>
</evidence>
<feature type="transmembrane region" description="Helical" evidence="6">
    <location>
        <begin position="81"/>
        <end position="101"/>
    </location>
</feature>
<keyword evidence="4 6" id="KW-1133">Transmembrane helix</keyword>
<keyword evidence="5 6" id="KW-0472">Membrane</keyword>
<protein>
    <recommendedName>
        <fullName evidence="9">Translocator protein</fullName>
    </recommendedName>
</protein>
<dbReference type="Proteomes" id="UP001154078">
    <property type="component" value="Chromosome 3"/>
</dbReference>
<sequence length="170" mass="18937">MIAISWPAVGATILPNLGGIAGGFITRKQIKSKWYDSLKRPDWRPPNWAFGPVWTSLYCSMGYASYMVFRDGGGFNGPAKIPLMVYGTNLAFNWAWTPIFFGAHKLKLALYEIQLINATAVASAYLFYKINPKAGYIMVPYMVWLGLATALNYVIARDNPEGATIKEIQD</sequence>
<dbReference type="OrthoDB" id="8841220at2759"/>
<dbReference type="InterPro" id="IPR038330">
    <property type="entry name" value="TspO/MBR-related_sf"/>
</dbReference>
<keyword evidence="3 6" id="KW-0812">Transmembrane</keyword>
<feature type="transmembrane region" description="Helical" evidence="6">
    <location>
        <begin position="6"/>
        <end position="26"/>
    </location>
</feature>
<name>A0A9P0B2X6_BRAAE</name>
<feature type="transmembrane region" description="Helical" evidence="6">
    <location>
        <begin position="47"/>
        <end position="69"/>
    </location>
</feature>
<dbReference type="EMBL" id="OV121134">
    <property type="protein sequence ID" value="CAH0553955.1"/>
    <property type="molecule type" value="Genomic_DNA"/>
</dbReference>
<organism evidence="7 8">
    <name type="scientific">Brassicogethes aeneus</name>
    <name type="common">Rape pollen beetle</name>
    <name type="synonym">Meligethes aeneus</name>
    <dbReference type="NCBI Taxonomy" id="1431903"/>
    <lineage>
        <taxon>Eukaryota</taxon>
        <taxon>Metazoa</taxon>
        <taxon>Ecdysozoa</taxon>
        <taxon>Arthropoda</taxon>
        <taxon>Hexapoda</taxon>
        <taxon>Insecta</taxon>
        <taxon>Pterygota</taxon>
        <taxon>Neoptera</taxon>
        <taxon>Endopterygota</taxon>
        <taxon>Coleoptera</taxon>
        <taxon>Polyphaga</taxon>
        <taxon>Cucujiformia</taxon>
        <taxon>Nitidulidae</taxon>
        <taxon>Meligethinae</taxon>
        <taxon>Brassicogethes</taxon>
    </lineage>
</organism>
<evidence type="ECO:0000256" key="4">
    <source>
        <dbReference type="ARBA" id="ARBA00022989"/>
    </source>
</evidence>
<comment type="similarity">
    <text evidence="2">Belongs to the TspO/BZRP family.</text>
</comment>
<dbReference type="AlphaFoldDB" id="A0A9P0B2X6"/>
<evidence type="ECO:0000256" key="1">
    <source>
        <dbReference type="ARBA" id="ARBA00004141"/>
    </source>
</evidence>
<comment type="subcellular location">
    <subcellularLocation>
        <location evidence="1">Membrane</location>
        <topology evidence="1">Multi-pass membrane protein</topology>
    </subcellularLocation>
</comment>
<evidence type="ECO:0000256" key="5">
    <source>
        <dbReference type="ARBA" id="ARBA00023136"/>
    </source>
</evidence>